<reference evidence="2" key="1">
    <citation type="journal article" date="2008" name="Nat. Genet.">
        <title>The Pristionchus pacificus genome provides a unique perspective on nematode lifestyle and parasitism.</title>
        <authorList>
            <person name="Dieterich C."/>
            <person name="Clifton S.W."/>
            <person name="Schuster L.N."/>
            <person name="Chinwalla A."/>
            <person name="Delehaunty K."/>
            <person name="Dinkelacker I."/>
            <person name="Fulton L."/>
            <person name="Fulton R."/>
            <person name="Godfrey J."/>
            <person name="Minx P."/>
            <person name="Mitreva M."/>
            <person name="Roeseler W."/>
            <person name="Tian H."/>
            <person name="Witte H."/>
            <person name="Yang S.P."/>
            <person name="Wilson R.K."/>
            <person name="Sommer R.J."/>
        </authorList>
    </citation>
    <scope>NUCLEOTIDE SEQUENCE [LARGE SCALE GENOMIC DNA]</scope>
    <source>
        <strain evidence="2">PS312</strain>
    </source>
</reference>
<organism evidence="1 2">
    <name type="scientific">Pristionchus pacificus</name>
    <name type="common">Parasitic nematode worm</name>
    <dbReference type="NCBI Taxonomy" id="54126"/>
    <lineage>
        <taxon>Eukaryota</taxon>
        <taxon>Metazoa</taxon>
        <taxon>Ecdysozoa</taxon>
        <taxon>Nematoda</taxon>
        <taxon>Chromadorea</taxon>
        <taxon>Rhabditida</taxon>
        <taxon>Rhabditina</taxon>
        <taxon>Diplogasteromorpha</taxon>
        <taxon>Diplogasteroidea</taxon>
        <taxon>Neodiplogasteridae</taxon>
        <taxon>Pristionchus</taxon>
    </lineage>
</organism>
<accession>A0A2A6B3V5</accession>
<dbReference type="EnsemblMetazoa" id="PPA39526.1">
    <property type="protein sequence ID" value="PPA39526.1"/>
    <property type="gene ID" value="WBGene00277895"/>
</dbReference>
<dbReference type="AlphaFoldDB" id="A0A2A6B3V5"/>
<evidence type="ECO:0000313" key="2">
    <source>
        <dbReference type="Proteomes" id="UP000005239"/>
    </source>
</evidence>
<reference evidence="1" key="2">
    <citation type="submission" date="2022-06" db="UniProtKB">
        <authorList>
            <consortium name="EnsemblMetazoa"/>
        </authorList>
    </citation>
    <scope>IDENTIFICATION</scope>
    <source>
        <strain evidence="1">PS312</strain>
    </source>
</reference>
<gene>
    <name evidence="1" type="primary">WBGene00277895</name>
</gene>
<dbReference type="Proteomes" id="UP000005239">
    <property type="component" value="Unassembled WGS sequence"/>
</dbReference>
<keyword evidence="2" id="KW-1185">Reference proteome</keyword>
<sequence length="574" mass="66495">MIFLGLALLVVAYEGRPNEASPSPQQCDQQYITDLARNPPMETQAEFELRKARVTKWEEKWYPIMVASVRGRRNAMVEAPDEVQQQLSRAGVPPHAIEEFLALRVTPPGETPEHFELRKERMLEWYKRWTPQFMLTTTPVPTTTEDPMKDMKKEIRENFGEMGLPSDAIEDYIDMISDYPTEHDTEADIQQRAERMRNWSRRFENLMEGVGRRDQAKEVASEVSAIFEKSSVVTSVMRNILSEGELTPDKVQNLQEFASTMLGEYERVLVEKVLTHTIKKISQKTGVPREELQILPLGELDADFARIDDFPYRFCSFVWNKAARQEQTSNAIRTEFRKIGLPDEAINEYISFVRDMETLSGTSIADERIGRHQEWNQRWEYLFKEYPTRREFRRMGIPEHAIDEYIVEFYETQGRTTAANEVYLLPPVRTRITTTSVPQTATPAYVTRPTTQPYQDHTQRVTSVLVATVTTTEQPEMHIPEQFDVNERRAQEGRREVVNDVAATFDQALTVSKVINNQLSDGILTNEKAEMIQAYTAQLDEYAHGVLNKVLRHVIKKVAQRNDIPMEFLQSKFQ</sequence>
<proteinExistence type="predicted"/>
<accession>A0A8R1YSU9</accession>
<protein>
    <submittedName>
        <fullName evidence="1">Uncharacterized protein</fullName>
    </submittedName>
</protein>
<evidence type="ECO:0000313" key="1">
    <source>
        <dbReference type="EnsemblMetazoa" id="PPA39526.1"/>
    </source>
</evidence>
<name>A0A2A6B3V5_PRIPA</name>